<gene>
    <name evidence="1" type="ORF">ACPOL_3640</name>
</gene>
<dbReference type="OrthoDB" id="9779968at2"/>
<reference evidence="1 2" key="1">
    <citation type="journal article" date="2018" name="Front. Microbiol.">
        <title>Hydrolytic Capabilities as a Key to Environmental Success: Chitinolytic and Cellulolytic Acidobacteria From Acidic Sub-arctic Soils and Boreal Peatlands.</title>
        <authorList>
            <person name="Belova S.E."/>
            <person name="Ravin N.V."/>
            <person name="Pankratov T.A."/>
            <person name="Rakitin A.L."/>
            <person name="Ivanova A.A."/>
            <person name="Beletsky A.V."/>
            <person name="Mardanov A.V."/>
            <person name="Sinninghe Damste J.S."/>
            <person name="Dedysh S.N."/>
        </authorList>
    </citation>
    <scope>NUCLEOTIDE SEQUENCE [LARGE SCALE GENOMIC DNA]</scope>
    <source>
        <strain evidence="1 2">SBC82</strain>
    </source>
</reference>
<dbReference type="AlphaFoldDB" id="A0A2Z5G176"/>
<dbReference type="RefSeq" id="WP_114208026.1">
    <property type="nucleotide sequence ID" value="NZ_CP030840.1"/>
</dbReference>
<sequence length="460" mass="47919">MSLNRRTFIRSAALAATGHFAGLRPFGAMNALAQGAFPDYKALVCIFLFGGNDANNTVIPLGSGDNGYANYASIRGSLALSASSLLPLGLGANGEFGLHPSLNNPTYGGLQSLFNSGKAAIVANVGTLVAPTTPASFQNQSVPVPNNLFSHPDQQLEWQNAEQNGAYPSGWAGRLADTWGSTYGTNPQIPLITSLAGDSLFCNGSLTSPVAVAPGNLSGASCSEGAACNVRNSAAQLLANFQSGFSLVQADMGITRNAYTYMKHMASAVQSAPVVNTPFPPANPLAAQLQQIAQIIAARSALGVQRQIFFASLGNFDTHANQLSIQSQLLSFVGPAMASFYAATEELGLANSVTSFTMSDFSRAFEPNSNYGTDHAWGSHHFVVGGAVAGGQIYGTFPTLALGGPNDSGTNGRWVPTTASFQYAAQLASWFGVTSAQLPILFPYLQPNIFPPPANLAFMG</sequence>
<dbReference type="Pfam" id="PF07394">
    <property type="entry name" value="DUF1501"/>
    <property type="match status" value="1"/>
</dbReference>
<dbReference type="PROSITE" id="PS51318">
    <property type="entry name" value="TAT"/>
    <property type="match status" value="1"/>
</dbReference>
<proteinExistence type="predicted"/>
<evidence type="ECO:0000313" key="1">
    <source>
        <dbReference type="EMBL" id="AXC12923.1"/>
    </source>
</evidence>
<dbReference type="EMBL" id="CP030840">
    <property type="protein sequence ID" value="AXC12923.1"/>
    <property type="molecule type" value="Genomic_DNA"/>
</dbReference>
<dbReference type="KEGG" id="abas:ACPOL_3640"/>
<dbReference type="PANTHER" id="PTHR43737:SF1">
    <property type="entry name" value="DUF1501 DOMAIN-CONTAINING PROTEIN"/>
    <property type="match status" value="1"/>
</dbReference>
<dbReference type="InterPro" id="IPR010869">
    <property type="entry name" value="DUF1501"/>
</dbReference>
<name>A0A2Z5G176_9BACT</name>
<organism evidence="1 2">
    <name type="scientific">Acidisarcina polymorpha</name>
    <dbReference type="NCBI Taxonomy" id="2211140"/>
    <lineage>
        <taxon>Bacteria</taxon>
        <taxon>Pseudomonadati</taxon>
        <taxon>Acidobacteriota</taxon>
        <taxon>Terriglobia</taxon>
        <taxon>Terriglobales</taxon>
        <taxon>Acidobacteriaceae</taxon>
        <taxon>Acidisarcina</taxon>
    </lineage>
</organism>
<accession>A0A2Z5G176</accession>
<dbReference type="PANTHER" id="PTHR43737">
    <property type="entry name" value="BLL7424 PROTEIN"/>
    <property type="match status" value="1"/>
</dbReference>
<protein>
    <submittedName>
        <fullName evidence="1">Oligopeptide ABC transporter, periplasmic oligopeptide-binding protein OppA</fullName>
    </submittedName>
</protein>
<evidence type="ECO:0000313" key="2">
    <source>
        <dbReference type="Proteomes" id="UP000253606"/>
    </source>
</evidence>
<dbReference type="InterPro" id="IPR006311">
    <property type="entry name" value="TAT_signal"/>
</dbReference>
<keyword evidence="2" id="KW-1185">Reference proteome</keyword>
<dbReference type="Proteomes" id="UP000253606">
    <property type="component" value="Chromosome"/>
</dbReference>